<accession>A0A0S2DZP4</accession>
<dbReference type="Pfam" id="PF00196">
    <property type="entry name" value="GerE"/>
    <property type="match status" value="1"/>
</dbReference>
<dbReference type="SUPFAM" id="SSF46894">
    <property type="entry name" value="C-terminal effector domain of the bipartite response regulators"/>
    <property type="match status" value="1"/>
</dbReference>
<dbReference type="Pfam" id="PF00072">
    <property type="entry name" value="Response_reg"/>
    <property type="match status" value="1"/>
</dbReference>
<dbReference type="PROSITE" id="PS50043">
    <property type="entry name" value="HTH_LUXR_2"/>
    <property type="match status" value="1"/>
</dbReference>
<dbReference type="KEGG" id="lab:LA76x_2631"/>
<keyword evidence="7" id="KW-1185">Reference proteome</keyword>
<dbReference type="InterPro" id="IPR001789">
    <property type="entry name" value="Sig_transdc_resp-reg_receiver"/>
</dbReference>
<dbReference type="eggNOG" id="COG2197">
    <property type="taxonomic scope" value="Bacteria"/>
</dbReference>
<dbReference type="KEGG" id="laq:GLA29479_3022"/>
<evidence type="ECO:0000313" key="6">
    <source>
        <dbReference type="EMBL" id="ALN80761.1"/>
    </source>
</evidence>
<dbReference type="Gene3D" id="1.10.10.10">
    <property type="entry name" value="Winged helix-like DNA-binding domain superfamily/Winged helix DNA-binding domain"/>
    <property type="match status" value="1"/>
</dbReference>
<evidence type="ECO:0000256" key="3">
    <source>
        <dbReference type="PROSITE-ProRule" id="PRU00169"/>
    </source>
</evidence>
<dbReference type="CDD" id="cd17535">
    <property type="entry name" value="REC_NarL-like"/>
    <property type="match status" value="1"/>
</dbReference>
<sequence length="214" mass="23291">MNANALPARILIADDHPIIIVALAEMLKTALGQSRVLVDSVTDSDSLLSRLRAESWEYLILDLRMPGRLNSAPLLQAILAAQPSLQVVIYTGEEHPCLAQALLDLGARAFVSKASGPQVAIDAIGAVVAGNSYVDPLVDLDAARKHPWHQLTSGERTVMIALARGENLQAIAIDSNRSYKTVTTHKYNALRKLGLRSKDELGHYLEQHGLDYLL</sequence>
<dbReference type="Proteomes" id="UP000060787">
    <property type="component" value="Chromosome"/>
</dbReference>
<dbReference type="InterPro" id="IPR058245">
    <property type="entry name" value="NreC/VraR/RcsB-like_REC"/>
</dbReference>
<dbReference type="GO" id="GO:0003677">
    <property type="term" value="F:DNA binding"/>
    <property type="evidence" value="ECO:0007669"/>
    <property type="project" value="UniProtKB-KW"/>
</dbReference>
<evidence type="ECO:0000259" key="4">
    <source>
        <dbReference type="PROSITE" id="PS50043"/>
    </source>
</evidence>
<keyword evidence="1 3" id="KW-0597">Phosphoprotein</keyword>
<feature type="modified residue" description="4-aspartylphosphate" evidence="3">
    <location>
        <position position="62"/>
    </location>
</feature>
<dbReference type="SMART" id="SM00421">
    <property type="entry name" value="HTH_LUXR"/>
    <property type="match status" value="1"/>
</dbReference>
<keyword evidence="2" id="KW-0238">DNA-binding</keyword>
<dbReference type="CDD" id="cd06170">
    <property type="entry name" value="LuxR_C_like"/>
    <property type="match status" value="1"/>
</dbReference>
<dbReference type="EMBL" id="CP011129">
    <property type="protein sequence ID" value="ALN80761.1"/>
    <property type="molecule type" value="Genomic_DNA"/>
</dbReference>
<dbReference type="InterPro" id="IPR039420">
    <property type="entry name" value="WalR-like"/>
</dbReference>
<feature type="domain" description="HTH luxR-type" evidence="4">
    <location>
        <begin position="144"/>
        <end position="209"/>
    </location>
</feature>
<proteinExistence type="predicted"/>
<evidence type="ECO:0000256" key="2">
    <source>
        <dbReference type="ARBA" id="ARBA00023125"/>
    </source>
</evidence>
<evidence type="ECO:0000313" key="7">
    <source>
        <dbReference type="Proteomes" id="UP000060787"/>
    </source>
</evidence>
<dbReference type="PROSITE" id="PS50110">
    <property type="entry name" value="RESPONSE_REGULATORY"/>
    <property type="match status" value="1"/>
</dbReference>
<organism evidence="6 7">
    <name type="scientific">Lysobacter antibioticus</name>
    <dbReference type="NCBI Taxonomy" id="84531"/>
    <lineage>
        <taxon>Bacteria</taxon>
        <taxon>Pseudomonadati</taxon>
        <taxon>Pseudomonadota</taxon>
        <taxon>Gammaproteobacteria</taxon>
        <taxon>Lysobacterales</taxon>
        <taxon>Lysobacteraceae</taxon>
        <taxon>Lysobacter</taxon>
    </lineage>
</organism>
<dbReference type="Gene3D" id="3.40.50.2300">
    <property type="match status" value="1"/>
</dbReference>
<dbReference type="PANTHER" id="PTHR43214">
    <property type="entry name" value="TWO-COMPONENT RESPONSE REGULATOR"/>
    <property type="match status" value="1"/>
</dbReference>
<protein>
    <submittedName>
        <fullName evidence="6">Bacterial regulatory, luxR family protein</fullName>
    </submittedName>
</protein>
<dbReference type="RefSeq" id="WP_057917981.1">
    <property type="nucleotide sequence ID" value="NZ_CP011129.1"/>
</dbReference>
<evidence type="ECO:0000256" key="1">
    <source>
        <dbReference type="ARBA" id="ARBA00022553"/>
    </source>
</evidence>
<evidence type="ECO:0000259" key="5">
    <source>
        <dbReference type="PROSITE" id="PS50110"/>
    </source>
</evidence>
<dbReference type="OrthoDB" id="6023175at2"/>
<reference evidence="6 7" key="1">
    <citation type="journal article" date="2015" name="BMC Genomics">
        <title>Comparative genomics and metabolic profiling of the genus Lysobacter.</title>
        <authorList>
            <person name="de Bruijn I."/>
            <person name="Cheng X."/>
            <person name="de Jager V."/>
            <person name="Exposito R.G."/>
            <person name="Watrous J."/>
            <person name="Patel N."/>
            <person name="Postma J."/>
            <person name="Dorrestein P.C."/>
            <person name="Kobayashi D."/>
            <person name="Raaijmakers J.M."/>
        </authorList>
    </citation>
    <scope>NUCLEOTIDE SEQUENCE [LARGE SCALE GENOMIC DNA]</scope>
    <source>
        <strain evidence="6 7">76</strain>
    </source>
</reference>
<dbReference type="InterPro" id="IPR016032">
    <property type="entry name" value="Sig_transdc_resp-reg_C-effctor"/>
</dbReference>
<feature type="domain" description="Response regulatory" evidence="5">
    <location>
        <begin position="9"/>
        <end position="128"/>
    </location>
</feature>
<dbReference type="SUPFAM" id="SSF52172">
    <property type="entry name" value="CheY-like"/>
    <property type="match status" value="1"/>
</dbReference>
<dbReference type="InterPro" id="IPR036388">
    <property type="entry name" value="WH-like_DNA-bd_sf"/>
</dbReference>
<dbReference type="STRING" id="84531.LA76x_2631"/>
<dbReference type="SMART" id="SM00448">
    <property type="entry name" value="REC"/>
    <property type="match status" value="1"/>
</dbReference>
<dbReference type="InterPro" id="IPR000792">
    <property type="entry name" value="Tscrpt_reg_LuxR_C"/>
</dbReference>
<dbReference type="GO" id="GO:0000160">
    <property type="term" value="P:phosphorelay signal transduction system"/>
    <property type="evidence" value="ECO:0007669"/>
    <property type="project" value="InterPro"/>
</dbReference>
<name>A0A0S2DZP4_LYSAN</name>
<dbReference type="GO" id="GO:0006355">
    <property type="term" value="P:regulation of DNA-templated transcription"/>
    <property type="evidence" value="ECO:0007669"/>
    <property type="project" value="InterPro"/>
</dbReference>
<dbReference type="PANTHER" id="PTHR43214:SF17">
    <property type="entry name" value="TRANSCRIPTIONAL REGULATORY PROTEIN RCSB"/>
    <property type="match status" value="1"/>
</dbReference>
<dbReference type="InterPro" id="IPR011006">
    <property type="entry name" value="CheY-like_superfamily"/>
</dbReference>
<gene>
    <name evidence="6" type="ORF">LA76x_2631</name>
</gene>
<dbReference type="PATRIC" id="fig|84531.7.peg.2960"/>
<dbReference type="AlphaFoldDB" id="A0A0S2DZP4"/>